<dbReference type="InterPro" id="IPR000209">
    <property type="entry name" value="Peptidase_S8/S53_dom"/>
</dbReference>
<feature type="domain" description="Inhibitor I9" evidence="9">
    <location>
        <begin position="38"/>
        <end position="102"/>
    </location>
</feature>
<organism evidence="10 11">
    <name type="scientific">Lentzea miocenica</name>
    <dbReference type="NCBI Taxonomy" id="3095431"/>
    <lineage>
        <taxon>Bacteria</taxon>
        <taxon>Bacillati</taxon>
        <taxon>Actinomycetota</taxon>
        <taxon>Actinomycetes</taxon>
        <taxon>Pseudonocardiales</taxon>
        <taxon>Pseudonocardiaceae</taxon>
        <taxon>Lentzea</taxon>
    </lineage>
</organism>
<dbReference type="SUPFAM" id="SSF52743">
    <property type="entry name" value="Subtilisin-like"/>
    <property type="match status" value="1"/>
</dbReference>
<dbReference type="EC" id="3.4.-.-" evidence="10"/>
<evidence type="ECO:0000256" key="2">
    <source>
        <dbReference type="ARBA" id="ARBA00022670"/>
    </source>
</evidence>
<feature type="active site" description="Charge relay system" evidence="5">
    <location>
        <position position="334"/>
    </location>
</feature>
<evidence type="ECO:0000256" key="4">
    <source>
        <dbReference type="ARBA" id="ARBA00022825"/>
    </source>
</evidence>
<dbReference type="RefSeq" id="WP_319966308.1">
    <property type="nucleotide sequence ID" value="NZ_JAXAVW010000009.1"/>
</dbReference>
<feature type="active site" description="Charge relay system" evidence="5">
    <location>
        <position position="176"/>
    </location>
</feature>
<dbReference type="PROSITE" id="PS00136">
    <property type="entry name" value="SUBTILASE_ASP"/>
    <property type="match status" value="1"/>
</dbReference>
<comment type="similarity">
    <text evidence="1 5 6">Belongs to the peptidase S8 family.</text>
</comment>
<gene>
    <name evidence="10" type="ORF">SK803_13545</name>
</gene>
<dbReference type="SUPFAM" id="SSF54897">
    <property type="entry name" value="Protease propeptides/inhibitors"/>
    <property type="match status" value="1"/>
</dbReference>
<dbReference type="Proteomes" id="UP001285521">
    <property type="component" value="Unassembled WGS sequence"/>
</dbReference>
<evidence type="ECO:0000313" key="10">
    <source>
        <dbReference type="EMBL" id="MDX8031246.1"/>
    </source>
</evidence>
<dbReference type="InterPro" id="IPR010259">
    <property type="entry name" value="S8pro/Inhibitor_I9"/>
</dbReference>
<feature type="active site" description="Charge relay system" evidence="5">
    <location>
        <position position="143"/>
    </location>
</feature>
<dbReference type="PRINTS" id="PR00723">
    <property type="entry name" value="SUBTILISIN"/>
</dbReference>
<feature type="non-terminal residue" evidence="10">
    <location>
        <position position="387"/>
    </location>
</feature>
<dbReference type="CDD" id="cd04077">
    <property type="entry name" value="Peptidases_S8_PCSK9_ProteinaseK_like"/>
    <property type="match status" value="1"/>
</dbReference>
<keyword evidence="3 5" id="KW-0378">Hydrolase</keyword>
<dbReference type="Pfam" id="PF00082">
    <property type="entry name" value="Peptidase_S8"/>
    <property type="match status" value="1"/>
</dbReference>
<feature type="chain" id="PRO_5046786476" evidence="7">
    <location>
        <begin position="24"/>
        <end position="387"/>
    </location>
</feature>
<sequence length="387" mass="40853">MRINICIAAALFATVLYTPAANAEKDVIGTGDAVADSYIVVLKDGANASPQALLSKYKGRLKRTYKAAISGFSVRDMSEKQARRLAADPSVAYVQRNLRMSIQDTQRGPAWGLDRIDQRALPLDNSYTYPALAGDDVHAYVIDTGIRTTHSEFQGRASNGYDFINDDPIADDCNGHGTHVAGTIAGRTFGVAKRAQVVGVKVLGCDGYANGDSVLDGIEWVTANGVRPAVVNMSLGAQGENPAEEEAIRRSIAAGFTYVLAAGNSGQDACGFTPARLPEAITVGATDRNDIRAVFSWRESSNFGPCVDIWAPGGAIQSASRNGDFLTEVRGGTSMAAPHVAGAAALHLSANPNATHLQVRNALVNGASTPNLRDIRVGSPNRLLRIG</sequence>
<dbReference type="Gene3D" id="3.40.50.200">
    <property type="entry name" value="Peptidase S8/S53 domain"/>
    <property type="match status" value="1"/>
</dbReference>
<evidence type="ECO:0000259" key="8">
    <source>
        <dbReference type="Pfam" id="PF00082"/>
    </source>
</evidence>
<dbReference type="PROSITE" id="PS51892">
    <property type="entry name" value="SUBTILASE"/>
    <property type="match status" value="1"/>
</dbReference>
<accession>A0ABU4SZA5</accession>
<dbReference type="InterPro" id="IPR015500">
    <property type="entry name" value="Peptidase_S8_subtilisin-rel"/>
</dbReference>
<feature type="domain" description="Peptidase S8/S53" evidence="8">
    <location>
        <begin position="141"/>
        <end position="368"/>
    </location>
</feature>
<dbReference type="GO" id="GO:0016787">
    <property type="term" value="F:hydrolase activity"/>
    <property type="evidence" value="ECO:0007669"/>
    <property type="project" value="UniProtKB-KW"/>
</dbReference>
<keyword evidence="2 5" id="KW-0645">Protease</keyword>
<dbReference type="Gene3D" id="3.30.70.80">
    <property type="entry name" value="Peptidase S8 propeptide/proteinase inhibitor I9"/>
    <property type="match status" value="1"/>
</dbReference>
<keyword evidence="7" id="KW-0732">Signal</keyword>
<evidence type="ECO:0000256" key="1">
    <source>
        <dbReference type="ARBA" id="ARBA00011073"/>
    </source>
</evidence>
<dbReference type="InterPro" id="IPR022398">
    <property type="entry name" value="Peptidase_S8_His-AS"/>
</dbReference>
<feature type="signal peptide" evidence="7">
    <location>
        <begin position="1"/>
        <end position="23"/>
    </location>
</feature>
<keyword evidence="11" id="KW-1185">Reference proteome</keyword>
<dbReference type="PANTHER" id="PTHR43806:SF11">
    <property type="entry name" value="CEREVISIN-RELATED"/>
    <property type="match status" value="1"/>
</dbReference>
<evidence type="ECO:0000313" key="11">
    <source>
        <dbReference type="Proteomes" id="UP001285521"/>
    </source>
</evidence>
<dbReference type="EMBL" id="JAXAVW010000009">
    <property type="protein sequence ID" value="MDX8031246.1"/>
    <property type="molecule type" value="Genomic_DNA"/>
</dbReference>
<reference evidence="10 11" key="1">
    <citation type="submission" date="2023-11" db="EMBL/GenBank/DDBJ databases">
        <title>Lentzea sokolovensis, sp. nov., Lentzea kristufkii, sp. nov., and Lentzea miocenensis, sp. nov., rare actinobacteria from Sokolov Coal Basin, Miocene lacustrine sediment, Czech Republic.</title>
        <authorList>
            <person name="Lara A."/>
            <person name="Kotroba L."/>
            <person name="Nouioui I."/>
            <person name="Neumann-Schaal M."/>
            <person name="Mast Y."/>
            <person name="Chronakova A."/>
        </authorList>
    </citation>
    <scope>NUCLEOTIDE SEQUENCE [LARGE SCALE GENOMIC DNA]</scope>
    <source>
        <strain evidence="10 11">BCCO 10_0856</strain>
    </source>
</reference>
<dbReference type="InterPro" id="IPR036852">
    <property type="entry name" value="Peptidase_S8/S53_dom_sf"/>
</dbReference>
<dbReference type="InterPro" id="IPR050131">
    <property type="entry name" value="Peptidase_S8_subtilisin-like"/>
</dbReference>
<evidence type="ECO:0000256" key="5">
    <source>
        <dbReference type="PROSITE-ProRule" id="PRU01240"/>
    </source>
</evidence>
<dbReference type="InterPro" id="IPR037045">
    <property type="entry name" value="S8pro/Inhibitor_I9_sf"/>
</dbReference>
<evidence type="ECO:0000256" key="7">
    <source>
        <dbReference type="SAM" id="SignalP"/>
    </source>
</evidence>
<protein>
    <submittedName>
        <fullName evidence="10">S8 family peptidase</fullName>
        <ecNumber evidence="10">3.4.-.-</ecNumber>
    </submittedName>
</protein>
<dbReference type="PROSITE" id="PS00137">
    <property type="entry name" value="SUBTILASE_HIS"/>
    <property type="match status" value="1"/>
</dbReference>
<evidence type="ECO:0000259" key="9">
    <source>
        <dbReference type="Pfam" id="PF05922"/>
    </source>
</evidence>
<evidence type="ECO:0000256" key="3">
    <source>
        <dbReference type="ARBA" id="ARBA00022801"/>
    </source>
</evidence>
<evidence type="ECO:0000256" key="6">
    <source>
        <dbReference type="RuleBase" id="RU003355"/>
    </source>
</evidence>
<keyword evidence="4 5" id="KW-0720">Serine protease</keyword>
<dbReference type="Pfam" id="PF05922">
    <property type="entry name" value="Inhibitor_I9"/>
    <property type="match status" value="1"/>
</dbReference>
<dbReference type="InterPro" id="IPR034193">
    <property type="entry name" value="PCSK9_ProteinaseK-like"/>
</dbReference>
<name>A0ABU4SZA5_9PSEU</name>
<proteinExistence type="inferred from homology"/>
<dbReference type="InterPro" id="IPR023828">
    <property type="entry name" value="Peptidase_S8_Ser-AS"/>
</dbReference>
<dbReference type="InterPro" id="IPR023827">
    <property type="entry name" value="Peptidase_S8_Asp-AS"/>
</dbReference>
<comment type="caution">
    <text evidence="10">The sequence shown here is derived from an EMBL/GenBank/DDBJ whole genome shotgun (WGS) entry which is preliminary data.</text>
</comment>
<dbReference type="PROSITE" id="PS00138">
    <property type="entry name" value="SUBTILASE_SER"/>
    <property type="match status" value="1"/>
</dbReference>
<dbReference type="PANTHER" id="PTHR43806">
    <property type="entry name" value="PEPTIDASE S8"/>
    <property type="match status" value="1"/>
</dbReference>